<dbReference type="FunCoup" id="H0WDP8">
    <property type="interactions" value="704"/>
</dbReference>
<evidence type="ECO:0000256" key="8">
    <source>
        <dbReference type="ARBA" id="ARBA00023040"/>
    </source>
</evidence>
<dbReference type="Ensembl" id="ENSCPOT00000004998.3">
    <property type="protein sequence ID" value="ENSCPOP00000021121.2"/>
    <property type="gene ID" value="ENSCPOG00000004945.4"/>
</dbReference>
<dbReference type="GO" id="GO:0004930">
    <property type="term" value="F:G protein-coupled receptor activity"/>
    <property type="evidence" value="ECO:0007669"/>
    <property type="project" value="UniProtKB-KW"/>
</dbReference>
<protein>
    <recommendedName>
        <fullName evidence="13">G-protein coupled receptors family 1 profile domain-containing protein</fullName>
    </recommendedName>
</protein>
<reference evidence="14" key="3">
    <citation type="submission" date="2025-09" db="UniProtKB">
        <authorList>
            <consortium name="Ensembl"/>
        </authorList>
    </citation>
    <scope>IDENTIFICATION</scope>
    <source>
        <strain evidence="14">2N</strain>
    </source>
</reference>
<dbReference type="PROSITE" id="PS50262">
    <property type="entry name" value="G_PROTEIN_RECEP_F1_2"/>
    <property type="match status" value="1"/>
</dbReference>
<accession>H0WDP8</accession>
<dbReference type="AlphaFoldDB" id="H0WDP8"/>
<evidence type="ECO:0000259" key="13">
    <source>
        <dbReference type="PROSITE" id="PS50262"/>
    </source>
</evidence>
<feature type="transmembrane region" description="Helical" evidence="12">
    <location>
        <begin position="140"/>
        <end position="158"/>
    </location>
</feature>
<organism evidence="14 15">
    <name type="scientific">Cavia porcellus</name>
    <name type="common">Guinea pig</name>
    <dbReference type="NCBI Taxonomy" id="10141"/>
    <lineage>
        <taxon>Eukaryota</taxon>
        <taxon>Metazoa</taxon>
        <taxon>Chordata</taxon>
        <taxon>Craniata</taxon>
        <taxon>Vertebrata</taxon>
        <taxon>Euteleostomi</taxon>
        <taxon>Mammalia</taxon>
        <taxon>Eutheria</taxon>
        <taxon>Euarchontoglires</taxon>
        <taxon>Glires</taxon>
        <taxon>Rodentia</taxon>
        <taxon>Hystricomorpha</taxon>
        <taxon>Caviidae</taxon>
        <taxon>Cavia</taxon>
    </lineage>
</organism>
<dbReference type="InParanoid" id="H0WDP8"/>
<comment type="subcellular location">
    <subcellularLocation>
        <location evidence="1">Cell membrane</location>
        <topology evidence="1">Multi-pass membrane protein</topology>
    </subcellularLocation>
</comment>
<reference evidence="15" key="1">
    <citation type="journal article" date="2011" name="Nature">
        <title>A high-resolution map of human evolutionary constraint using 29 mammals.</title>
        <authorList>
            <person name="Lindblad-Toh K."/>
            <person name="Garber M."/>
            <person name="Zuk O."/>
            <person name="Lin M.F."/>
            <person name="Parker B.J."/>
            <person name="Washietl S."/>
            <person name="Kheradpour P."/>
            <person name="Ernst J."/>
            <person name="Jordan G."/>
            <person name="Mauceli E."/>
            <person name="Ward L.D."/>
            <person name="Lowe C.B."/>
            <person name="Holloway A.K."/>
            <person name="Clamp M."/>
            <person name="Gnerre S."/>
            <person name="Alfoldi J."/>
            <person name="Beal K."/>
            <person name="Chang J."/>
            <person name="Clawson H."/>
            <person name="Cuff J."/>
            <person name="Di Palma F."/>
            <person name="Fitzgerald S."/>
            <person name="Flicek P."/>
            <person name="Guttman M."/>
            <person name="Hubisz M.J."/>
            <person name="Jaffe D.B."/>
            <person name="Jungreis I."/>
            <person name="Kent W.J."/>
            <person name="Kostka D."/>
            <person name="Lara M."/>
            <person name="Martins A.L."/>
            <person name="Massingham T."/>
            <person name="Moltke I."/>
            <person name="Raney B.J."/>
            <person name="Rasmussen M.D."/>
            <person name="Robinson J."/>
            <person name="Stark A."/>
            <person name="Vilella A.J."/>
            <person name="Wen J."/>
            <person name="Xie X."/>
            <person name="Zody M.C."/>
            <person name="Baldwin J."/>
            <person name="Bloom T."/>
            <person name="Chin C.W."/>
            <person name="Heiman D."/>
            <person name="Nicol R."/>
            <person name="Nusbaum C."/>
            <person name="Young S."/>
            <person name="Wilkinson J."/>
            <person name="Worley K.C."/>
            <person name="Kovar C.L."/>
            <person name="Muzny D.M."/>
            <person name="Gibbs R.A."/>
            <person name="Cree A."/>
            <person name="Dihn H.H."/>
            <person name="Fowler G."/>
            <person name="Jhangiani S."/>
            <person name="Joshi V."/>
            <person name="Lee S."/>
            <person name="Lewis L.R."/>
            <person name="Nazareth L.V."/>
            <person name="Okwuonu G."/>
            <person name="Santibanez J."/>
            <person name="Warren W.C."/>
            <person name="Mardis E.R."/>
            <person name="Weinstock G.M."/>
            <person name="Wilson R.K."/>
            <person name="Delehaunty K."/>
            <person name="Dooling D."/>
            <person name="Fronik C."/>
            <person name="Fulton L."/>
            <person name="Fulton B."/>
            <person name="Graves T."/>
            <person name="Minx P."/>
            <person name="Sodergren E."/>
            <person name="Birney E."/>
            <person name="Margulies E.H."/>
            <person name="Herrero J."/>
            <person name="Green E.D."/>
            <person name="Haussler D."/>
            <person name="Siepel A."/>
            <person name="Goldman N."/>
            <person name="Pollard K.S."/>
            <person name="Pedersen J.S."/>
            <person name="Lander E.S."/>
            <person name="Kellis M."/>
        </authorList>
    </citation>
    <scope>NUCLEOTIDE SEQUENCE [LARGE SCALE GENOMIC DNA]</scope>
    <source>
        <strain evidence="15">2N</strain>
    </source>
</reference>
<evidence type="ECO:0000256" key="4">
    <source>
        <dbReference type="ARBA" id="ARBA00022606"/>
    </source>
</evidence>
<evidence type="ECO:0000256" key="3">
    <source>
        <dbReference type="ARBA" id="ARBA00022475"/>
    </source>
</evidence>
<evidence type="ECO:0000256" key="11">
    <source>
        <dbReference type="ARBA" id="ARBA00023224"/>
    </source>
</evidence>
<dbReference type="STRING" id="10141.ENSCPOP00000021121"/>
<dbReference type="GO" id="GO:0005886">
    <property type="term" value="C:plasma membrane"/>
    <property type="evidence" value="ECO:0007669"/>
    <property type="project" value="UniProtKB-SubCell"/>
</dbReference>
<dbReference type="Gene3D" id="1.20.1070.10">
    <property type="entry name" value="Rhodopsin 7-helix transmembrane proteins"/>
    <property type="match status" value="1"/>
</dbReference>
<feature type="transmembrane region" description="Helical" evidence="12">
    <location>
        <begin position="204"/>
        <end position="224"/>
    </location>
</feature>
<keyword evidence="5 12" id="KW-0812">Transmembrane</keyword>
<feature type="domain" description="G-protein coupled receptors family 1 profile" evidence="13">
    <location>
        <begin position="41"/>
        <end position="289"/>
    </location>
</feature>
<evidence type="ECO:0000256" key="5">
    <source>
        <dbReference type="ARBA" id="ARBA00022692"/>
    </source>
</evidence>
<keyword evidence="4" id="KW-0716">Sensory transduction</keyword>
<keyword evidence="15" id="KW-1185">Reference proteome</keyword>
<keyword evidence="3" id="KW-1003">Cell membrane</keyword>
<evidence type="ECO:0000256" key="10">
    <source>
        <dbReference type="ARBA" id="ARBA00023170"/>
    </source>
</evidence>
<dbReference type="HOGENOM" id="CLU_012526_1_2_1"/>
<dbReference type="SUPFAM" id="SSF81321">
    <property type="entry name" value="Family A G protein-coupled receptor-like"/>
    <property type="match status" value="1"/>
</dbReference>
<keyword evidence="10" id="KW-0675">Receptor</keyword>
<dbReference type="FunFam" id="1.10.1220.70:FF:000001">
    <property type="entry name" value="Olfactory receptor"/>
    <property type="match status" value="1"/>
</dbReference>
<feature type="transmembrane region" description="Helical" evidence="12">
    <location>
        <begin position="272"/>
        <end position="291"/>
    </location>
</feature>
<keyword evidence="11" id="KW-0807">Transducer</keyword>
<dbReference type="InterPro" id="IPR000725">
    <property type="entry name" value="Olfact_rcpt"/>
</dbReference>
<dbReference type="Proteomes" id="UP000005447">
    <property type="component" value="Unassembled WGS sequence"/>
</dbReference>
<name>H0WDP8_CAVPO</name>
<evidence type="ECO:0000256" key="6">
    <source>
        <dbReference type="ARBA" id="ARBA00022725"/>
    </source>
</evidence>
<keyword evidence="7 12" id="KW-1133">Transmembrane helix</keyword>
<sequence>MSCMNQMSSSDFILLGLLICSKNSLVFFSSVLLIFILIVTENTLLILLIHGDSQLCSPMYFLLKHLSFMDIFHISRIVPKIITNFLSGSRTISFAGCGFQIFLSLTLLGGKCLFLAVMPYNCYVAICHPLLYAKLMSDKVSVMMAAEFLLVVTLNSIVHTAHALHFPFCHCRTIDHFCEVPAMLKLSCVNTFRYEQGACVSSTIFLLIPYIMISASYVQILLIVFQTKSSEARKKFFSTCSFHMVVVVIYYGPFIFTYLGTKSYHTPGEDKFLAVFYTIPTPTLNPAIYSFRNKDVLKAMKTCSEVIFIIKGRKDA</sequence>
<dbReference type="eggNOG" id="ENOG502RTYN">
    <property type="taxonomic scope" value="Eukaryota"/>
</dbReference>
<keyword evidence="6" id="KW-0552">Olfaction</keyword>
<dbReference type="Pfam" id="PF13853">
    <property type="entry name" value="7tm_4"/>
    <property type="match status" value="1"/>
</dbReference>
<evidence type="ECO:0000256" key="2">
    <source>
        <dbReference type="ARBA" id="ARBA00010663"/>
    </source>
</evidence>
<evidence type="ECO:0000313" key="14">
    <source>
        <dbReference type="Ensembl" id="ENSCPOP00000021121.2"/>
    </source>
</evidence>
<dbReference type="InterPro" id="IPR017452">
    <property type="entry name" value="GPCR_Rhodpsn_7TM"/>
</dbReference>
<dbReference type="GeneTree" id="ENSGT01150000286923"/>
<dbReference type="EMBL" id="AAKN02002674">
    <property type="status" value="NOT_ANNOTATED_CDS"/>
    <property type="molecule type" value="Genomic_DNA"/>
</dbReference>
<comment type="similarity">
    <text evidence="2">Belongs to the G-protein coupled receptor 1 family.</text>
</comment>
<dbReference type="PANTHER" id="PTHR26453">
    <property type="entry name" value="OLFACTORY RECEPTOR"/>
    <property type="match status" value="1"/>
</dbReference>
<evidence type="ECO:0000256" key="7">
    <source>
        <dbReference type="ARBA" id="ARBA00022989"/>
    </source>
</evidence>
<gene>
    <name evidence="14" type="primary">LOC100714173</name>
</gene>
<evidence type="ECO:0000256" key="9">
    <source>
        <dbReference type="ARBA" id="ARBA00023136"/>
    </source>
</evidence>
<reference evidence="14" key="2">
    <citation type="submission" date="2025-08" db="UniProtKB">
        <authorList>
            <consortium name="Ensembl"/>
        </authorList>
    </citation>
    <scope>IDENTIFICATION</scope>
    <source>
        <strain evidence="14">2N</strain>
    </source>
</reference>
<feature type="transmembrane region" description="Helical" evidence="12">
    <location>
        <begin position="236"/>
        <end position="260"/>
    </location>
</feature>
<dbReference type="PRINTS" id="PR00245">
    <property type="entry name" value="OLFACTORYR"/>
</dbReference>
<proteinExistence type="inferred from homology"/>
<keyword evidence="9 12" id="KW-0472">Membrane</keyword>
<evidence type="ECO:0000313" key="15">
    <source>
        <dbReference type="Proteomes" id="UP000005447"/>
    </source>
</evidence>
<dbReference type="FunFam" id="1.20.1070.10:FF:000008">
    <property type="entry name" value="Olfactory receptor"/>
    <property type="match status" value="1"/>
</dbReference>
<feature type="transmembrane region" description="Helical" evidence="12">
    <location>
        <begin position="12"/>
        <end position="38"/>
    </location>
</feature>
<dbReference type="GO" id="GO:0004984">
    <property type="term" value="F:olfactory receptor activity"/>
    <property type="evidence" value="ECO:0007669"/>
    <property type="project" value="InterPro"/>
</dbReference>
<evidence type="ECO:0000256" key="12">
    <source>
        <dbReference type="SAM" id="Phobius"/>
    </source>
</evidence>
<dbReference type="VEuPathDB" id="HostDB:ENSCPOG00000004945"/>
<keyword evidence="8" id="KW-0297">G-protein coupled receptor</keyword>
<evidence type="ECO:0000256" key="1">
    <source>
        <dbReference type="ARBA" id="ARBA00004651"/>
    </source>
</evidence>